<dbReference type="Proteomes" id="UP000253153">
    <property type="component" value="Unassembled WGS sequence"/>
</dbReference>
<gene>
    <name evidence="2" type="ORF">FIESC28_02004</name>
</gene>
<dbReference type="OrthoDB" id="5092386at2759"/>
<protein>
    <submittedName>
        <fullName evidence="2">Uncharacterized protein</fullName>
    </submittedName>
</protein>
<keyword evidence="1" id="KW-1133">Transmembrane helix</keyword>
<evidence type="ECO:0000313" key="3">
    <source>
        <dbReference type="Proteomes" id="UP000253153"/>
    </source>
</evidence>
<evidence type="ECO:0000256" key="1">
    <source>
        <dbReference type="SAM" id="Phobius"/>
    </source>
</evidence>
<feature type="transmembrane region" description="Helical" evidence="1">
    <location>
        <begin position="38"/>
        <end position="58"/>
    </location>
</feature>
<comment type="caution">
    <text evidence="2">The sequence shown here is derived from an EMBL/GenBank/DDBJ whole genome shotgun (WGS) entry which is preliminary data.</text>
</comment>
<keyword evidence="1" id="KW-0812">Transmembrane</keyword>
<dbReference type="RefSeq" id="XP_031019687.1">
    <property type="nucleotide sequence ID" value="XM_031156154.1"/>
</dbReference>
<name>A0A366S8U4_9HYPO</name>
<keyword evidence="3" id="KW-1185">Reference proteome</keyword>
<proteinExistence type="predicted"/>
<keyword evidence="1" id="KW-0472">Membrane</keyword>
<organism evidence="2 3">
    <name type="scientific">Fusarium coffeatum</name>
    <dbReference type="NCBI Taxonomy" id="231269"/>
    <lineage>
        <taxon>Eukaryota</taxon>
        <taxon>Fungi</taxon>
        <taxon>Dikarya</taxon>
        <taxon>Ascomycota</taxon>
        <taxon>Pezizomycotina</taxon>
        <taxon>Sordariomycetes</taxon>
        <taxon>Hypocreomycetidae</taxon>
        <taxon>Hypocreales</taxon>
        <taxon>Nectriaceae</taxon>
        <taxon>Fusarium</taxon>
        <taxon>Fusarium incarnatum-equiseti species complex</taxon>
    </lineage>
</organism>
<sequence length="79" mass="8778">MSNHSYLPVSASALFSWPPRRATEPGPPKQSKTDEVVTIFLVCGIVVLFLTPTIWYLVGRILTARKERKKAGDLEQGAH</sequence>
<dbReference type="GeneID" id="41991450"/>
<reference evidence="2 3" key="1">
    <citation type="submission" date="2018-06" db="EMBL/GenBank/DDBJ databases">
        <title>Fusarium incarnatum-equiseti species complex species 28.</title>
        <authorList>
            <person name="Gardiner D.M."/>
        </authorList>
    </citation>
    <scope>NUCLEOTIDE SEQUENCE [LARGE SCALE GENOMIC DNA]</scope>
    <source>
        <strain evidence="2 3">FIESC_28</strain>
    </source>
</reference>
<dbReference type="EMBL" id="QKXC01000043">
    <property type="protein sequence ID" value="RBR25096.1"/>
    <property type="molecule type" value="Genomic_DNA"/>
</dbReference>
<dbReference type="AlphaFoldDB" id="A0A366S8U4"/>
<evidence type="ECO:0000313" key="2">
    <source>
        <dbReference type="EMBL" id="RBR25096.1"/>
    </source>
</evidence>
<accession>A0A366S8U4</accession>